<gene>
    <name evidence="1" type="ORF">Ciccas_011322</name>
</gene>
<proteinExistence type="predicted"/>
<organism evidence="1 2">
    <name type="scientific">Cichlidogyrus casuarinus</name>
    <dbReference type="NCBI Taxonomy" id="1844966"/>
    <lineage>
        <taxon>Eukaryota</taxon>
        <taxon>Metazoa</taxon>
        <taxon>Spiralia</taxon>
        <taxon>Lophotrochozoa</taxon>
        <taxon>Platyhelminthes</taxon>
        <taxon>Monogenea</taxon>
        <taxon>Monopisthocotylea</taxon>
        <taxon>Dactylogyridea</taxon>
        <taxon>Ancyrocephalidae</taxon>
        <taxon>Cichlidogyrus</taxon>
    </lineage>
</organism>
<evidence type="ECO:0000313" key="1">
    <source>
        <dbReference type="EMBL" id="KAL3310116.1"/>
    </source>
</evidence>
<comment type="caution">
    <text evidence="1">The sequence shown here is derived from an EMBL/GenBank/DDBJ whole genome shotgun (WGS) entry which is preliminary data.</text>
</comment>
<keyword evidence="2" id="KW-1185">Reference proteome</keyword>
<evidence type="ECO:0000313" key="2">
    <source>
        <dbReference type="Proteomes" id="UP001626550"/>
    </source>
</evidence>
<reference evidence="1 2" key="1">
    <citation type="submission" date="2024-11" db="EMBL/GenBank/DDBJ databases">
        <title>Adaptive evolution of stress response genes in parasites aligns with host niche diversity.</title>
        <authorList>
            <person name="Hahn C."/>
            <person name="Resl P."/>
        </authorList>
    </citation>
    <scope>NUCLEOTIDE SEQUENCE [LARGE SCALE GENOMIC DNA]</scope>
    <source>
        <strain evidence="1">EGGRZ-B1_66</strain>
        <tissue evidence="1">Body</tissue>
    </source>
</reference>
<sequence>MLGRSWHVSESQAKKNVRNIISRSTGDSSPTALPVCPYEIICGSLPPVWNIISECLWWDK</sequence>
<name>A0ABD2PWB5_9PLAT</name>
<dbReference type="EMBL" id="JBJKFK010003230">
    <property type="protein sequence ID" value="KAL3310116.1"/>
    <property type="molecule type" value="Genomic_DNA"/>
</dbReference>
<dbReference type="Proteomes" id="UP001626550">
    <property type="component" value="Unassembled WGS sequence"/>
</dbReference>
<accession>A0ABD2PWB5</accession>
<dbReference type="AlphaFoldDB" id="A0ABD2PWB5"/>
<protein>
    <submittedName>
        <fullName evidence="1">Uncharacterized protein</fullName>
    </submittedName>
</protein>